<evidence type="ECO:0000256" key="1">
    <source>
        <dbReference type="SAM" id="Coils"/>
    </source>
</evidence>
<keyword evidence="1" id="KW-0175">Coiled coil</keyword>
<dbReference type="InParanoid" id="A0A1E7FGZ4"/>
<proteinExistence type="predicted"/>
<dbReference type="EMBL" id="KV784357">
    <property type="protein sequence ID" value="OEU17404.1"/>
    <property type="molecule type" value="Genomic_DNA"/>
</dbReference>
<name>A0A1E7FGZ4_9STRA</name>
<feature type="region of interest" description="Disordered" evidence="2">
    <location>
        <begin position="230"/>
        <end position="273"/>
    </location>
</feature>
<sequence length="669" mass="77060">MNQPEDNGGECVYTLGQHARYLQLSSEVVSQSKNRYWFCDWTTMFVPSSHQNRLMKNIVKEYCQPIHQYDIEDMMVGSATLSSMNKREPPAVRTVTIRLRPDCDHIKVFGAINEAFAVLHPKHHTVLKNADNCFQAIGADGNTPLLLSAQLVTSKNKSTLDRCLLLRFFHVGQVHLLEEDLQKIGGVHNKMTPLTEAQTPLNNKLGEACAMLQGIFNKRELIEILESDNNDYQKNNSSRHQHRQKEQQQLKNNNNDASSALHRIPSPKNSTRETSRYFMENLTTSPSVVDENWENLHVFPSLSDKDYDVLQETWPLLERIWSELEMVKCTFNTLVEETSRFGMRPCQPSLDKDYCIQLFQVSQQRMLEDLRFELDKSENAVHEELKDYSEFEQQLTHVMIRTYNIPLDSNIFNRRDHTSDSLDVGQTPISLVQRNISEFPWEFNEITMALQDVTHTITCVCLEQDYDPVVHSLQVCERSIHHVFSTLEDANNIDQEDFLKRRNRQSMVRLSQQKLYLKDLIKNRLSNAPRTWGEGALPKLEDAVKRWQEIAAQASNKDEARPNKNWLNGSDSGGGGVTKTFEIPLLEFSTKFGTACVTQNNFVLLSEMPFFESVKAFEMNKVEFVTLTNHPLHKMGVMRHGKRLCGFSPTSMDPDNIVKFVQILKSLQK</sequence>
<dbReference type="KEGG" id="fcy:FRACYDRAFT_237822"/>
<evidence type="ECO:0000313" key="4">
    <source>
        <dbReference type="Proteomes" id="UP000095751"/>
    </source>
</evidence>
<gene>
    <name evidence="3" type="ORF">FRACYDRAFT_237822</name>
</gene>
<accession>A0A1E7FGZ4</accession>
<evidence type="ECO:0000256" key="2">
    <source>
        <dbReference type="SAM" id="MobiDB-lite"/>
    </source>
</evidence>
<keyword evidence="4" id="KW-1185">Reference proteome</keyword>
<protein>
    <submittedName>
        <fullName evidence="3">Uncharacterized protein</fullName>
    </submittedName>
</protein>
<evidence type="ECO:0000313" key="3">
    <source>
        <dbReference type="EMBL" id="OEU17404.1"/>
    </source>
</evidence>
<feature type="coiled-coil region" evidence="1">
    <location>
        <begin position="367"/>
        <end position="394"/>
    </location>
</feature>
<reference evidence="3 4" key="1">
    <citation type="submission" date="2016-09" db="EMBL/GenBank/DDBJ databases">
        <title>Extensive genetic diversity and differential bi-allelic expression allows diatom success in the polar Southern Ocean.</title>
        <authorList>
            <consortium name="DOE Joint Genome Institute"/>
            <person name="Mock T."/>
            <person name="Otillar R.P."/>
            <person name="Strauss J."/>
            <person name="Dupont C."/>
            <person name="Frickenhaus S."/>
            <person name="Maumus F."/>
            <person name="Mcmullan M."/>
            <person name="Sanges R."/>
            <person name="Schmutz J."/>
            <person name="Toseland A."/>
            <person name="Valas R."/>
            <person name="Veluchamy A."/>
            <person name="Ward B.J."/>
            <person name="Allen A."/>
            <person name="Barry K."/>
            <person name="Falciatore A."/>
            <person name="Ferrante M."/>
            <person name="Fortunato A.E."/>
            <person name="Gloeckner G."/>
            <person name="Gruber A."/>
            <person name="Hipkin R."/>
            <person name="Janech M."/>
            <person name="Kroth P."/>
            <person name="Leese F."/>
            <person name="Lindquist E."/>
            <person name="Lyon B.R."/>
            <person name="Martin J."/>
            <person name="Mayer C."/>
            <person name="Parker M."/>
            <person name="Quesneville H."/>
            <person name="Raymond J."/>
            <person name="Uhlig C."/>
            <person name="Valentin K.U."/>
            <person name="Worden A.Z."/>
            <person name="Armbrust E.V."/>
            <person name="Bowler C."/>
            <person name="Green B."/>
            <person name="Moulton V."/>
            <person name="Van Oosterhout C."/>
            <person name="Grigoriev I."/>
        </authorList>
    </citation>
    <scope>NUCLEOTIDE SEQUENCE [LARGE SCALE GENOMIC DNA]</scope>
    <source>
        <strain evidence="3 4">CCMP1102</strain>
    </source>
</reference>
<organism evidence="3 4">
    <name type="scientific">Fragilariopsis cylindrus CCMP1102</name>
    <dbReference type="NCBI Taxonomy" id="635003"/>
    <lineage>
        <taxon>Eukaryota</taxon>
        <taxon>Sar</taxon>
        <taxon>Stramenopiles</taxon>
        <taxon>Ochrophyta</taxon>
        <taxon>Bacillariophyta</taxon>
        <taxon>Bacillariophyceae</taxon>
        <taxon>Bacillariophycidae</taxon>
        <taxon>Bacillariales</taxon>
        <taxon>Bacillariaceae</taxon>
        <taxon>Fragilariopsis</taxon>
    </lineage>
</organism>
<dbReference type="AlphaFoldDB" id="A0A1E7FGZ4"/>
<dbReference type="OrthoDB" id="37086at2759"/>
<dbReference type="Proteomes" id="UP000095751">
    <property type="component" value="Unassembled WGS sequence"/>
</dbReference>